<name>A0ABU9LF93_9XANT</name>
<accession>A0ABU9LF93</accession>
<comment type="caution">
    <text evidence="2">The sequence shown here is derived from an EMBL/GenBank/DDBJ whole genome shotgun (WGS) entry which is preliminary data.</text>
</comment>
<feature type="transmembrane region" description="Helical" evidence="1">
    <location>
        <begin position="12"/>
        <end position="32"/>
    </location>
</feature>
<evidence type="ECO:0000256" key="1">
    <source>
        <dbReference type="SAM" id="Phobius"/>
    </source>
</evidence>
<dbReference type="EMBL" id="JAQJCQ010000016">
    <property type="protein sequence ID" value="MEL4893098.1"/>
    <property type="molecule type" value="Genomic_DNA"/>
</dbReference>
<gene>
    <name evidence="2" type="ORF">PIQ37_16875</name>
</gene>
<protein>
    <recommendedName>
        <fullName evidence="4">Transmembrane protein</fullName>
    </recommendedName>
</protein>
<proteinExistence type="predicted"/>
<reference evidence="2 3" key="1">
    <citation type="journal article" date="2024" name="FEMS Microbiol. Lett.">
        <title>Xanthomonas protegens sp. nov., a novel rice seed-associated bacterium, provides in vivo protection against X. oryzae pv. oryzae, the bacterial leaf blight pathogen.</title>
        <authorList>
            <person name="Rana R."/>
            <person name="Sharma A."/>
            <person name="Madhavan V.N."/>
            <person name="Korpole S."/>
            <person name="Sonti R.V."/>
            <person name="Patel H.K."/>
            <person name="Patil P.B."/>
        </authorList>
    </citation>
    <scope>NUCLEOTIDE SEQUENCE [LARGE SCALE GENOMIC DNA]</scope>
    <source>
        <strain evidence="2 3">PPL118</strain>
    </source>
</reference>
<keyword evidence="1" id="KW-1133">Transmembrane helix</keyword>
<dbReference type="Proteomes" id="UP001486626">
    <property type="component" value="Unassembled WGS sequence"/>
</dbReference>
<evidence type="ECO:0008006" key="4">
    <source>
        <dbReference type="Google" id="ProtNLM"/>
    </source>
</evidence>
<sequence length="120" mass="12962">MSGAMHVMQASVIGFLTLVACAGAAFVVAFVFPSRLALWLFLFTSTMTFLCLLCVDWFLRDGLGPDAITSQGMEAALRAAGCAWIPALCWGLLNGSACLVYRWRRRKCGESAALCDMRSG</sequence>
<evidence type="ECO:0000313" key="3">
    <source>
        <dbReference type="Proteomes" id="UP001486626"/>
    </source>
</evidence>
<keyword evidence="3" id="KW-1185">Reference proteome</keyword>
<dbReference type="RefSeq" id="WP_407162275.1">
    <property type="nucleotide sequence ID" value="NZ_JAQQHX010000019.1"/>
</dbReference>
<feature type="transmembrane region" description="Helical" evidence="1">
    <location>
        <begin position="38"/>
        <end position="59"/>
    </location>
</feature>
<keyword evidence="1" id="KW-0472">Membrane</keyword>
<organism evidence="2 3">
    <name type="scientific">Xanthomonas protegens</name>
    <dbReference type="NCBI Taxonomy" id="3380705"/>
    <lineage>
        <taxon>Bacteria</taxon>
        <taxon>Pseudomonadati</taxon>
        <taxon>Pseudomonadota</taxon>
        <taxon>Gammaproteobacteria</taxon>
        <taxon>Lysobacterales</taxon>
        <taxon>Lysobacteraceae</taxon>
        <taxon>Xanthomonas</taxon>
    </lineage>
</organism>
<keyword evidence="1" id="KW-0812">Transmembrane</keyword>
<evidence type="ECO:0000313" key="2">
    <source>
        <dbReference type="EMBL" id="MEL4893098.1"/>
    </source>
</evidence>